<dbReference type="Pfam" id="PF00145">
    <property type="entry name" value="DNA_methylase"/>
    <property type="match status" value="1"/>
</dbReference>
<evidence type="ECO:0000313" key="10">
    <source>
        <dbReference type="EMBL" id="MCB5196198.1"/>
    </source>
</evidence>
<accession>A0ABS8BKE8</accession>
<evidence type="ECO:0000256" key="1">
    <source>
        <dbReference type="ARBA" id="ARBA00022603"/>
    </source>
</evidence>
<dbReference type="PRINTS" id="PR00105">
    <property type="entry name" value="C5METTRFRASE"/>
</dbReference>
<evidence type="ECO:0000256" key="3">
    <source>
        <dbReference type="ARBA" id="ARBA00022691"/>
    </source>
</evidence>
<dbReference type="EMBL" id="JAJAWG010000003">
    <property type="protein sequence ID" value="MCB5196198.1"/>
    <property type="molecule type" value="Genomic_DNA"/>
</dbReference>
<keyword evidence="4" id="KW-0680">Restriction system</keyword>
<dbReference type="PANTHER" id="PTHR10629:SF52">
    <property type="entry name" value="DNA (CYTOSINE-5)-METHYLTRANSFERASE 1"/>
    <property type="match status" value="1"/>
</dbReference>
<comment type="caution">
    <text evidence="10">The sequence shown here is derived from an EMBL/GenBank/DDBJ whole genome shotgun (WGS) entry which is preliminary data.</text>
</comment>
<keyword evidence="2 6" id="KW-0808">Transferase</keyword>
<dbReference type="InterPro" id="IPR041657">
    <property type="entry name" value="HTH_17"/>
</dbReference>
<dbReference type="PROSITE" id="PS51679">
    <property type="entry name" value="SAM_MT_C5"/>
    <property type="match status" value="1"/>
</dbReference>
<dbReference type="Gene3D" id="3.90.120.10">
    <property type="entry name" value="DNA Methylase, subunit A, domain 2"/>
    <property type="match status" value="1"/>
</dbReference>
<dbReference type="PANTHER" id="PTHR10629">
    <property type="entry name" value="CYTOSINE-SPECIFIC METHYLTRANSFERASE"/>
    <property type="match status" value="1"/>
</dbReference>
<evidence type="ECO:0000256" key="5">
    <source>
        <dbReference type="ARBA" id="ARBA00047422"/>
    </source>
</evidence>
<keyword evidence="3 6" id="KW-0949">S-adenosyl-L-methionine</keyword>
<keyword evidence="11" id="KW-1185">Reference proteome</keyword>
<comment type="catalytic activity">
    <reaction evidence="5 8">
        <text>a 2'-deoxycytidine in DNA + S-adenosyl-L-methionine = a 5-methyl-2'-deoxycytidine in DNA + S-adenosyl-L-homocysteine + H(+)</text>
        <dbReference type="Rhea" id="RHEA:13681"/>
        <dbReference type="Rhea" id="RHEA-COMP:11369"/>
        <dbReference type="Rhea" id="RHEA-COMP:11370"/>
        <dbReference type="ChEBI" id="CHEBI:15378"/>
        <dbReference type="ChEBI" id="CHEBI:57856"/>
        <dbReference type="ChEBI" id="CHEBI:59789"/>
        <dbReference type="ChEBI" id="CHEBI:85452"/>
        <dbReference type="ChEBI" id="CHEBI:85454"/>
        <dbReference type="EC" id="2.1.1.37"/>
    </reaction>
</comment>
<evidence type="ECO:0000256" key="2">
    <source>
        <dbReference type="ARBA" id="ARBA00022679"/>
    </source>
</evidence>
<dbReference type="PROSITE" id="PS00094">
    <property type="entry name" value="C5_MTASE_1"/>
    <property type="match status" value="1"/>
</dbReference>
<dbReference type="InterPro" id="IPR050390">
    <property type="entry name" value="C5-Methyltransferase"/>
</dbReference>
<dbReference type="NCBIfam" id="TIGR00675">
    <property type="entry name" value="dcm"/>
    <property type="match status" value="1"/>
</dbReference>
<gene>
    <name evidence="10" type="ORF">LG219_07875</name>
</gene>
<dbReference type="Proteomes" id="UP001198034">
    <property type="component" value="Unassembled WGS sequence"/>
</dbReference>
<feature type="domain" description="Helix-turn-helix" evidence="9">
    <location>
        <begin position="7"/>
        <end position="52"/>
    </location>
</feature>
<dbReference type="SUPFAM" id="SSF53335">
    <property type="entry name" value="S-adenosyl-L-methionine-dependent methyltransferases"/>
    <property type="match status" value="1"/>
</dbReference>
<reference evidence="10 11" key="1">
    <citation type="submission" date="2021-10" db="EMBL/GenBank/DDBJ databases">
        <authorList>
            <person name="Chen M."/>
        </authorList>
    </citation>
    <scope>NUCLEOTIDE SEQUENCE [LARGE SCALE GENOMIC DNA]</scope>
    <source>
        <strain evidence="10 11">H3-26</strain>
    </source>
</reference>
<dbReference type="NCBIfam" id="TIGR01764">
    <property type="entry name" value="excise"/>
    <property type="match status" value="1"/>
</dbReference>
<protein>
    <recommendedName>
        <fullName evidence="8">Cytosine-specific methyltransferase</fullName>
        <ecNumber evidence="8">2.1.1.37</ecNumber>
    </recommendedName>
</protein>
<dbReference type="InterPro" id="IPR010093">
    <property type="entry name" value="SinI_DNA-bd"/>
</dbReference>
<dbReference type="InterPro" id="IPR018117">
    <property type="entry name" value="C5_DNA_meth_AS"/>
</dbReference>
<dbReference type="GO" id="GO:0008168">
    <property type="term" value="F:methyltransferase activity"/>
    <property type="evidence" value="ECO:0007669"/>
    <property type="project" value="UniProtKB-KW"/>
</dbReference>
<dbReference type="RefSeq" id="WP_226763965.1">
    <property type="nucleotide sequence ID" value="NZ_JAJAWG010000003.1"/>
</dbReference>
<evidence type="ECO:0000256" key="7">
    <source>
        <dbReference type="RuleBase" id="RU000416"/>
    </source>
</evidence>
<proteinExistence type="inferred from homology"/>
<evidence type="ECO:0000256" key="8">
    <source>
        <dbReference type="RuleBase" id="RU000417"/>
    </source>
</evidence>
<dbReference type="EC" id="2.1.1.37" evidence="8"/>
<dbReference type="InterPro" id="IPR001525">
    <property type="entry name" value="C5_MeTfrase"/>
</dbReference>
<evidence type="ECO:0000313" key="11">
    <source>
        <dbReference type="Proteomes" id="UP001198034"/>
    </source>
</evidence>
<dbReference type="Gene3D" id="3.40.50.150">
    <property type="entry name" value="Vaccinia Virus protein VP39"/>
    <property type="match status" value="1"/>
</dbReference>
<evidence type="ECO:0000256" key="4">
    <source>
        <dbReference type="ARBA" id="ARBA00022747"/>
    </source>
</evidence>
<evidence type="ECO:0000256" key="6">
    <source>
        <dbReference type="PROSITE-ProRule" id="PRU01016"/>
    </source>
</evidence>
<evidence type="ECO:0000259" key="9">
    <source>
        <dbReference type="Pfam" id="PF12728"/>
    </source>
</evidence>
<feature type="active site" evidence="6">
    <location>
        <position position="152"/>
    </location>
</feature>
<name>A0ABS8BKE8_9NEIS</name>
<comment type="similarity">
    <text evidence="6 7">Belongs to the class I-like SAM-binding methyltransferase superfamily. C5-methyltransferase family.</text>
</comment>
<organism evidence="10 11">
    <name type="scientific">Deefgea salmonis</name>
    <dbReference type="NCBI Taxonomy" id="2875502"/>
    <lineage>
        <taxon>Bacteria</taxon>
        <taxon>Pseudomonadati</taxon>
        <taxon>Pseudomonadota</taxon>
        <taxon>Betaproteobacteria</taxon>
        <taxon>Neisseriales</taxon>
        <taxon>Chitinibacteraceae</taxon>
        <taxon>Deefgea</taxon>
    </lineage>
</organism>
<dbReference type="Pfam" id="PF12728">
    <property type="entry name" value="HTH_17"/>
    <property type="match status" value="1"/>
</dbReference>
<dbReference type="InterPro" id="IPR029063">
    <property type="entry name" value="SAM-dependent_MTases_sf"/>
</dbReference>
<dbReference type="GO" id="GO:0032259">
    <property type="term" value="P:methylation"/>
    <property type="evidence" value="ECO:0007669"/>
    <property type="project" value="UniProtKB-KW"/>
</dbReference>
<keyword evidence="1 6" id="KW-0489">Methyltransferase</keyword>
<sequence>MIPNVISTKEAAELMQLTEQRVRTLLKQGKIAGEQLGKQWLVDRENLENFLAVPQNHVNPPDKKRTNKPKPNVVALSFFSGAMGLDLGLKKAGIEVMLACEFDKACRKTIAANNPDIALLGDVWNYSAEQIRDAAGLSQNEEIDLIVGGPPCQAFSTAGSRRGFNDQRGGALIRYIELIEQLKPKYAVLENVRGLLSAPLSHRPHADRGDENPLESEELPGGALLLILDRLKKAGYGVSFNLYNSANYGSPQVRERVVLICHRGGEELPYLEPTHSDKSDFNLPKWNTFRNAVEGLENAQHEHLTFPEGRLRYYKMLGPGEYWKHLPLEIQKQALGKSFYAGGGKTGFFRRLAWDKPAPTLVTHPAMPATDLAHPVEDRPLSIQEYKRVQQFPDEWVICGSLVDQYKQVGNAVPAGLGEAIGKLILNHMQGKPTKVYEGFAYSRYKETDHKTWISKHEIIGSQGKNSKLRAKKSINMELFES</sequence>